<gene>
    <name evidence="2" type="ORF">BJP34_11760</name>
</gene>
<dbReference type="Pfam" id="PF02627">
    <property type="entry name" value="CMD"/>
    <property type="match status" value="1"/>
</dbReference>
<reference evidence="3" key="1">
    <citation type="submission" date="2016-10" db="EMBL/GenBank/DDBJ databases">
        <title>Comparative genomics uncovers the prolific and rare metabolic potential of the cyanobacterial genus Moorea.</title>
        <authorList>
            <person name="Leao T."/>
            <person name="Castelao G."/>
            <person name="Korobeynikov A."/>
            <person name="Monroe E.A."/>
            <person name="Podell S."/>
            <person name="Glukhov E."/>
            <person name="Allen E."/>
            <person name="Gerwick W.H."/>
            <person name="Gerwick L."/>
        </authorList>
    </citation>
    <scope>NUCLEOTIDE SEQUENCE [LARGE SCALE GENOMIC DNA]</scope>
    <source>
        <strain evidence="3">PAL-8-15-08-1</strain>
    </source>
</reference>
<dbReference type="InterPro" id="IPR004675">
    <property type="entry name" value="AhpD_core"/>
</dbReference>
<organism evidence="2 3">
    <name type="scientific">Moorena producens PAL-8-15-08-1</name>
    <dbReference type="NCBI Taxonomy" id="1458985"/>
    <lineage>
        <taxon>Bacteria</taxon>
        <taxon>Bacillati</taxon>
        <taxon>Cyanobacteriota</taxon>
        <taxon>Cyanophyceae</taxon>
        <taxon>Coleofasciculales</taxon>
        <taxon>Coleofasciculaceae</taxon>
        <taxon>Moorena</taxon>
    </lineage>
</organism>
<dbReference type="AlphaFoldDB" id="A0A1D8TR40"/>
<dbReference type="GO" id="GO:0051920">
    <property type="term" value="F:peroxiredoxin activity"/>
    <property type="evidence" value="ECO:0007669"/>
    <property type="project" value="InterPro"/>
</dbReference>
<dbReference type="EMBL" id="CP017599">
    <property type="protein sequence ID" value="AOX00043.1"/>
    <property type="molecule type" value="Genomic_DNA"/>
</dbReference>
<dbReference type="InterPro" id="IPR029032">
    <property type="entry name" value="AhpD-like"/>
</dbReference>
<sequence>METRLELKKVEPAAYLAMNSLENYVNKSGLGKTLIKLIKIRASQLNKCAFCIDMHTKEARSNGETEQRIYALNAWQETPFFSPEERAVLELTEAVTLISDNQVPNSVYEEVSRYFSETEIAKLLMAIVTINGWNRIAITTKMIPGTY</sequence>
<dbReference type="Gene3D" id="1.20.1290.10">
    <property type="entry name" value="AhpD-like"/>
    <property type="match status" value="1"/>
</dbReference>
<protein>
    <submittedName>
        <fullName evidence="2">Carboxymuconolactone decarboxylase</fullName>
    </submittedName>
</protein>
<dbReference type="Proteomes" id="UP000177870">
    <property type="component" value="Chromosome"/>
</dbReference>
<name>A0A1D8TR40_9CYAN</name>
<accession>A0A1D8TR40</accession>
<dbReference type="PANTHER" id="PTHR35446:SF2">
    <property type="entry name" value="CARBOXYMUCONOLACTONE DECARBOXYLASE-LIKE DOMAIN-CONTAINING PROTEIN"/>
    <property type="match status" value="1"/>
</dbReference>
<evidence type="ECO:0000259" key="1">
    <source>
        <dbReference type="Pfam" id="PF02627"/>
    </source>
</evidence>
<dbReference type="STRING" id="1458985.BJP34_11760"/>
<dbReference type="NCBIfam" id="TIGR00778">
    <property type="entry name" value="ahpD_dom"/>
    <property type="match status" value="1"/>
</dbReference>
<proteinExistence type="predicted"/>
<dbReference type="InterPro" id="IPR003779">
    <property type="entry name" value="CMD-like"/>
</dbReference>
<feature type="domain" description="Carboxymuconolactone decarboxylase-like" evidence="1">
    <location>
        <begin position="12"/>
        <end position="93"/>
    </location>
</feature>
<dbReference type="KEGG" id="mpro:BJP34_11760"/>
<evidence type="ECO:0000313" key="3">
    <source>
        <dbReference type="Proteomes" id="UP000177870"/>
    </source>
</evidence>
<dbReference type="RefSeq" id="WP_070392514.1">
    <property type="nucleotide sequence ID" value="NZ_CP017599.1"/>
</dbReference>
<dbReference type="PANTHER" id="PTHR35446">
    <property type="entry name" value="SI:CH211-175M2.5"/>
    <property type="match status" value="1"/>
</dbReference>
<evidence type="ECO:0000313" key="2">
    <source>
        <dbReference type="EMBL" id="AOX00043.1"/>
    </source>
</evidence>
<dbReference type="SUPFAM" id="SSF69118">
    <property type="entry name" value="AhpD-like"/>
    <property type="match status" value="1"/>
</dbReference>